<evidence type="ECO:0000256" key="1">
    <source>
        <dbReference type="SAM" id="Phobius"/>
    </source>
</evidence>
<organism evidence="2 3">
    <name type="scientific">Dryococelus australis</name>
    <dbReference type="NCBI Taxonomy" id="614101"/>
    <lineage>
        <taxon>Eukaryota</taxon>
        <taxon>Metazoa</taxon>
        <taxon>Ecdysozoa</taxon>
        <taxon>Arthropoda</taxon>
        <taxon>Hexapoda</taxon>
        <taxon>Insecta</taxon>
        <taxon>Pterygota</taxon>
        <taxon>Neoptera</taxon>
        <taxon>Polyneoptera</taxon>
        <taxon>Phasmatodea</taxon>
        <taxon>Verophasmatodea</taxon>
        <taxon>Anareolatae</taxon>
        <taxon>Phasmatidae</taxon>
        <taxon>Eurycanthinae</taxon>
        <taxon>Dryococelus</taxon>
    </lineage>
</organism>
<evidence type="ECO:0000313" key="2">
    <source>
        <dbReference type="EMBL" id="KAJ8896919.1"/>
    </source>
</evidence>
<reference evidence="2 3" key="1">
    <citation type="submission" date="2023-02" db="EMBL/GenBank/DDBJ databases">
        <title>LHISI_Scaffold_Assembly.</title>
        <authorList>
            <person name="Stuart O.P."/>
            <person name="Cleave R."/>
            <person name="Magrath M.J.L."/>
            <person name="Mikheyev A.S."/>
        </authorList>
    </citation>
    <scope>NUCLEOTIDE SEQUENCE [LARGE SCALE GENOMIC DNA]</scope>
    <source>
        <strain evidence="2">Daus_M_001</strain>
        <tissue evidence="2">Leg muscle</tissue>
    </source>
</reference>
<keyword evidence="3" id="KW-1185">Reference proteome</keyword>
<proteinExistence type="predicted"/>
<keyword evidence="1" id="KW-1133">Transmembrane helix</keyword>
<evidence type="ECO:0000313" key="3">
    <source>
        <dbReference type="Proteomes" id="UP001159363"/>
    </source>
</evidence>
<feature type="transmembrane region" description="Helical" evidence="1">
    <location>
        <begin position="38"/>
        <end position="60"/>
    </location>
</feature>
<sequence>MDYSVGVSVACRMHGHVYCHYRHPTKILHEVALRGDQFWFNTAVLCGMYVVGRFAAFLLLRWKLSMVR</sequence>
<keyword evidence="1" id="KW-0812">Transmembrane</keyword>
<gene>
    <name evidence="2" type="ORF">PR048_002265</name>
</gene>
<protein>
    <submittedName>
        <fullName evidence="2">Uncharacterized protein</fullName>
    </submittedName>
</protein>
<dbReference type="Proteomes" id="UP001159363">
    <property type="component" value="Chromosome 1"/>
</dbReference>
<name>A0ABQ9IL45_9NEOP</name>
<accession>A0ABQ9IL45</accession>
<keyword evidence="1" id="KW-0472">Membrane</keyword>
<dbReference type="EMBL" id="JARBHB010000001">
    <property type="protein sequence ID" value="KAJ8896919.1"/>
    <property type="molecule type" value="Genomic_DNA"/>
</dbReference>
<comment type="caution">
    <text evidence="2">The sequence shown here is derived from an EMBL/GenBank/DDBJ whole genome shotgun (WGS) entry which is preliminary data.</text>
</comment>